<name>R0KT44_NOSB1</name>
<evidence type="ECO:0000259" key="8">
    <source>
        <dbReference type="PROSITE" id="PS50235"/>
    </source>
</evidence>
<dbReference type="AlphaFoldDB" id="R0KT44"/>
<keyword evidence="7" id="KW-0788">Thiol protease</keyword>
<dbReference type="InterPro" id="IPR028889">
    <property type="entry name" value="USP"/>
</dbReference>
<dbReference type="InterPro" id="IPR050164">
    <property type="entry name" value="Peptidase_C19"/>
</dbReference>
<dbReference type="InterPro" id="IPR001394">
    <property type="entry name" value="Peptidase_C19_UCH"/>
</dbReference>
<dbReference type="PANTHER" id="PTHR24006:SF888">
    <property type="entry name" value="UBIQUITIN CARBOXYL-TERMINAL HYDROLASE 30"/>
    <property type="match status" value="1"/>
</dbReference>
<evidence type="ECO:0000256" key="6">
    <source>
        <dbReference type="ARBA" id="ARBA00022801"/>
    </source>
</evidence>
<dbReference type="InterPro" id="IPR038765">
    <property type="entry name" value="Papain-like_cys_pep_sf"/>
</dbReference>
<reference evidence="9 10" key="1">
    <citation type="journal article" date="2013" name="BMC Genomics">
        <title>Comparative genomics of parasitic silkworm microsporidia reveal an association between genome expansion and host adaptation.</title>
        <authorList>
            <person name="Pan G."/>
            <person name="Xu J."/>
            <person name="Li T."/>
            <person name="Xia Q."/>
            <person name="Liu S.L."/>
            <person name="Zhang G."/>
            <person name="Li S."/>
            <person name="Li C."/>
            <person name="Liu H."/>
            <person name="Yang L."/>
            <person name="Liu T."/>
            <person name="Zhang X."/>
            <person name="Wu Z."/>
            <person name="Fan W."/>
            <person name="Dang X."/>
            <person name="Xiang H."/>
            <person name="Tao M."/>
            <person name="Li Y."/>
            <person name="Hu J."/>
            <person name="Li Z."/>
            <person name="Lin L."/>
            <person name="Luo J."/>
            <person name="Geng L."/>
            <person name="Wang L."/>
            <person name="Long M."/>
            <person name="Wan Y."/>
            <person name="He N."/>
            <person name="Zhang Z."/>
            <person name="Lu C."/>
            <person name="Keeling P.J."/>
            <person name="Wang J."/>
            <person name="Xiang Z."/>
            <person name="Zhou Z."/>
        </authorList>
    </citation>
    <scope>NUCLEOTIDE SEQUENCE [LARGE SCALE GENOMIC DNA]</scope>
    <source>
        <strain evidence="10">CQ1 / CVCC 102059</strain>
    </source>
</reference>
<evidence type="ECO:0000256" key="4">
    <source>
        <dbReference type="ARBA" id="ARBA00022670"/>
    </source>
</evidence>
<evidence type="ECO:0000256" key="7">
    <source>
        <dbReference type="ARBA" id="ARBA00022807"/>
    </source>
</evidence>
<dbReference type="Pfam" id="PF00443">
    <property type="entry name" value="UCH"/>
    <property type="match status" value="1"/>
</dbReference>
<dbReference type="HOGENOM" id="CLU_644200_0_0_1"/>
<evidence type="ECO:0000256" key="1">
    <source>
        <dbReference type="ARBA" id="ARBA00000707"/>
    </source>
</evidence>
<evidence type="ECO:0000313" key="10">
    <source>
        <dbReference type="Proteomes" id="UP000016927"/>
    </source>
</evidence>
<protein>
    <recommendedName>
        <fullName evidence="3">ubiquitinyl hydrolase 1</fullName>
        <ecNumber evidence="3">3.4.19.12</ecNumber>
    </recommendedName>
</protein>
<sequence length="426" mass="50288">MSECLHSLCENNIKKKLFYCQKKVKKETLCCNKCTKKEDLIVCLRSMIVYCKNENHYLKKHHVLFYDMEKEVMICTYCDKITHVATKNLNKDPSKKLKSNLKNNFDVTDEDVKKNEFTLKNDENSLLCKFIELPRFPHKVLQGNIIKGFQNLGNTCYINSLFHILINISKFKRGIINEDHPIQSCGTCIICNIKLIFKKMNTEKDLTLKHLVNCIMNFSSEYKNDDQHDIHTLYLNVVENIQKYTNKIEGNSFIDQLFYGNMNSTLRCLSCDFKRHTIEAFCSISLNHTKNLKESLSEYFQDEHMEDKLHCLNCKDHTVFSKSLEVIQIPEILVIHILRFEFINTITKINNGIEIYEKIEFGYCNYVLKGFVQHRGSIEQGHYVSYIRFGTLWYEFDDNNVRKLLHKNVPFQDAYLLFYVKDKNNV</sequence>
<keyword evidence="5" id="KW-0833">Ubl conjugation pathway</keyword>
<comment type="catalytic activity">
    <reaction evidence="1">
        <text>Thiol-dependent hydrolysis of ester, thioester, amide, peptide and isopeptide bonds formed by the C-terminal Gly of ubiquitin (a 76-residue protein attached to proteins as an intracellular targeting signal).</text>
        <dbReference type="EC" id="3.4.19.12"/>
    </reaction>
</comment>
<dbReference type="GO" id="GO:0004843">
    <property type="term" value="F:cysteine-type deubiquitinase activity"/>
    <property type="evidence" value="ECO:0007669"/>
    <property type="project" value="UniProtKB-EC"/>
</dbReference>
<keyword evidence="10" id="KW-1185">Reference proteome</keyword>
<dbReference type="PROSITE" id="PS50235">
    <property type="entry name" value="USP_3"/>
    <property type="match status" value="1"/>
</dbReference>
<dbReference type="STRING" id="578461.R0KT44"/>
<dbReference type="GO" id="GO:0006508">
    <property type="term" value="P:proteolysis"/>
    <property type="evidence" value="ECO:0007669"/>
    <property type="project" value="UniProtKB-KW"/>
</dbReference>
<feature type="domain" description="USP" evidence="8">
    <location>
        <begin position="147"/>
        <end position="422"/>
    </location>
</feature>
<accession>R0KT44</accession>
<evidence type="ECO:0000256" key="5">
    <source>
        <dbReference type="ARBA" id="ARBA00022786"/>
    </source>
</evidence>
<keyword evidence="6 9" id="KW-0378">Hydrolase</keyword>
<dbReference type="OrthoDB" id="289038at2759"/>
<keyword evidence="4" id="KW-0645">Protease</keyword>
<dbReference type="EMBL" id="KB908956">
    <property type="protein sequence ID" value="EOB13956.1"/>
    <property type="molecule type" value="Genomic_DNA"/>
</dbReference>
<evidence type="ECO:0000313" key="9">
    <source>
        <dbReference type="EMBL" id="EOB13956.1"/>
    </source>
</evidence>
<dbReference type="GO" id="GO:0005634">
    <property type="term" value="C:nucleus"/>
    <property type="evidence" value="ECO:0007669"/>
    <property type="project" value="TreeGrafter"/>
</dbReference>
<dbReference type="OMA" id="CEECAEY"/>
<dbReference type="Proteomes" id="UP000016927">
    <property type="component" value="Unassembled WGS sequence"/>
</dbReference>
<gene>
    <name evidence="9" type="primary">UBP23</name>
    <name evidence="9" type="ORF">NBO_48g0006</name>
</gene>
<evidence type="ECO:0000256" key="2">
    <source>
        <dbReference type="ARBA" id="ARBA00009085"/>
    </source>
</evidence>
<dbReference type="SUPFAM" id="SSF54001">
    <property type="entry name" value="Cysteine proteinases"/>
    <property type="match status" value="1"/>
</dbReference>
<dbReference type="VEuPathDB" id="MicrosporidiaDB:NBO_48g0006"/>
<dbReference type="EC" id="3.4.19.12" evidence="3"/>
<dbReference type="GO" id="GO:0016579">
    <property type="term" value="P:protein deubiquitination"/>
    <property type="evidence" value="ECO:0007669"/>
    <property type="project" value="InterPro"/>
</dbReference>
<dbReference type="Gene3D" id="3.90.70.10">
    <property type="entry name" value="Cysteine proteinases"/>
    <property type="match status" value="1"/>
</dbReference>
<comment type="similarity">
    <text evidence="2">Belongs to the peptidase C19 family.</text>
</comment>
<dbReference type="GO" id="GO:0005829">
    <property type="term" value="C:cytosol"/>
    <property type="evidence" value="ECO:0007669"/>
    <property type="project" value="TreeGrafter"/>
</dbReference>
<dbReference type="PROSITE" id="PS00973">
    <property type="entry name" value="USP_2"/>
    <property type="match status" value="1"/>
</dbReference>
<organism evidence="9 10">
    <name type="scientific">Nosema bombycis (strain CQ1 / CVCC 102059)</name>
    <name type="common">Microsporidian parasite</name>
    <name type="synonym">Pebrine of silkworm</name>
    <dbReference type="NCBI Taxonomy" id="578461"/>
    <lineage>
        <taxon>Eukaryota</taxon>
        <taxon>Fungi</taxon>
        <taxon>Fungi incertae sedis</taxon>
        <taxon>Microsporidia</taxon>
        <taxon>Nosematidae</taxon>
        <taxon>Nosema</taxon>
    </lineage>
</organism>
<dbReference type="PANTHER" id="PTHR24006">
    <property type="entry name" value="UBIQUITIN CARBOXYL-TERMINAL HYDROLASE"/>
    <property type="match status" value="1"/>
</dbReference>
<dbReference type="InterPro" id="IPR018200">
    <property type="entry name" value="USP_CS"/>
</dbReference>
<evidence type="ECO:0000256" key="3">
    <source>
        <dbReference type="ARBA" id="ARBA00012759"/>
    </source>
</evidence>
<proteinExistence type="inferred from homology"/>